<dbReference type="Pfam" id="PF06197">
    <property type="entry name" value="DUF998"/>
    <property type="match status" value="1"/>
</dbReference>
<accession>A0A832TFT1</accession>
<proteinExistence type="predicted"/>
<sequence>MNIVRILKYTGFISAILAWIIIFASISLNPWFNFTKNAFSDLGGPFAKDPWLYNYGLIVVSLFAFLYAVFLAKVNGNKILIIGSAFVMVAAIFLALIGIYHEGTYPHLFVSTWFFIQFDIAILTYGIGLLMERRKLGIYMIILFIIANVVAGVIKWPSSATIEAWGISIIDIWVILSFLDASQRR</sequence>
<name>A0A832TFT1_9CREN</name>
<feature type="transmembrane region" description="Helical" evidence="1">
    <location>
        <begin position="52"/>
        <end position="72"/>
    </location>
</feature>
<keyword evidence="1" id="KW-0472">Membrane</keyword>
<dbReference type="PANTHER" id="PTHR42241:SF2">
    <property type="entry name" value="HYPOTHETICAL MEMBRANE PROTEIN, CONSERVED, DUF998 FAMILY"/>
    <property type="match status" value="1"/>
</dbReference>
<keyword evidence="1" id="KW-1133">Transmembrane helix</keyword>
<evidence type="ECO:0000313" key="3">
    <source>
        <dbReference type="Proteomes" id="UP000646844"/>
    </source>
</evidence>
<dbReference type="EMBL" id="DUJO01000019">
    <property type="protein sequence ID" value="HII73570.1"/>
    <property type="molecule type" value="Genomic_DNA"/>
</dbReference>
<dbReference type="PANTHER" id="PTHR42241">
    <property type="entry name" value="HYPOTHETICAL MEMBRANE PROTEIN, CONSERVED, DUF998 FAMILY"/>
    <property type="match status" value="1"/>
</dbReference>
<feature type="transmembrane region" description="Helical" evidence="1">
    <location>
        <begin position="112"/>
        <end position="131"/>
    </location>
</feature>
<reference evidence="2" key="1">
    <citation type="journal article" date="2020" name="bioRxiv">
        <title>A rank-normalized archaeal taxonomy based on genome phylogeny resolves widespread incomplete and uneven classifications.</title>
        <authorList>
            <person name="Rinke C."/>
            <person name="Chuvochina M."/>
            <person name="Mussig A.J."/>
            <person name="Chaumeil P.-A."/>
            <person name="Waite D.W."/>
            <person name="Whitman W.B."/>
            <person name="Parks D.H."/>
            <person name="Hugenholtz P."/>
        </authorList>
    </citation>
    <scope>NUCLEOTIDE SEQUENCE</scope>
    <source>
        <strain evidence="2">UBA8838</strain>
    </source>
</reference>
<protein>
    <submittedName>
        <fullName evidence="2">DUF998 domain-containing protein</fullName>
    </submittedName>
</protein>
<comment type="caution">
    <text evidence="2">The sequence shown here is derived from an EMBL/GenBank/DDBJ whole genome shotgun (WGS) entry which is preliminary data.</text>
</comment>
<feature type="transmembrane region" description="Helical" evidence="1">
    <location>
        <begin position="12"/>
        <end position="32"/>
    </location>
</feature>
<gene>
    <name evidence="2" type="ORF">HA332_04130</name>
</gene>
<feature type="transmembrane region" description="Helical" evidence="1">
    <location>
        <begin position="138"/>
        <end position="156"/>
    </location>
</feature>
<organism evidence="2 3">
    <name type="scientific">Sulfurisphaera tokodaii</name>
    <dbReference type="NCBI Taxonomy" id="111955"/>
    <lineage>
        <taxon>Archaea</taxon>
        <taxon>Thermoproteota</taxon>
        <taxon>Thermoprotei</taxon>
        <taxon>Sulfolobales</taxon>
        <taxon>Sulfolobaceae</taxon>
        <taxon>Sulfurisphaera</taxon>
    </lineage>
</organism>
<dbReference type="InterPro" id="IPR009339">
    <property type="entry name" value="DUF998"/>
</dbReference>
<dbReference type="AlphaFoldDB" id="A0A832TFT1"/>
<feature type="transmembrane region" description="Helical" evidence="1">
    <location>
        <begin position="79"/>
        <end position="100"/>
    </location>
</feature>
<keyword evidence="1" id="KW-0812">Transmembrane</keyword>
<evidence type="ECO:0000313" key="2">
    <source>
        <dbReference type="EMBL" id="HII73570.1"/>
    </source>
</evidence>
<feature type="transmembrane region" description="Helical" evidence="1">
    <location>
        <begin position="162"/>
        <end position="179"/>
    </location>
</feature>
<evidence type="ECO:0000256" key="1">
    <source>
        <dbReference type="SAM" id="Phobius"/>
    </source>
</evidence>
<dbReference type="Proteomes" id="UP000646844">
    <property type="component" value="Unassembled WGS sequence"/>
</dbReference>